<evidence type="ECO:0000259" key="4">
    <source>
        <dbReference type="Pfam" id="PF05368"/>
    </source>
</evidence>
<gene>
    <name evidence="5" type="ORF">Syun_005081</name>
</gene>
<sequence length="630" mass="70491">MAEKSKVLVIGATGYIGRFIVEASTKLDHPTFALVREGSSVSLDKQKLLQRFESSGVTLIYGDVGDRKSLVKAIKQVDVVISTVGPYSLLEQINIIDAIKEAGNVKRFVASEYGNDVDRTRAVDPAKFVFGNKAQIRRRIEAEGIPYIYICNDFFSGCFLPSLVQVEDTKVPPRDRAVILGDGNTKAAFNKEEDIAAYLIKAVDDPRTLNKTLYVKPPNNVYSINDLVSLWEKKIGKTLERVYLTEEQVLKNIEDGTRAEKKFYSIGHSIFIKRDQTYFEIKPSFGVEASELYPEVKYTSVDEFLNHIHSLVVKMEVNKSKILIIGATGYIGKFIVEASVNAGHSTYAFVRETTVSDPTKAMLIKHLKSCGVDVVFVKSSEGIKLVDVVISAVGHLQLQNQIKIIAAIKEAGNVKRFLPSEFGNDDRNHAVEPGKSVFAIKSQIRRAIEAEGIPTPTPTYHAISSSQAIFYLPWGSLESLLPQDVEFLLEEMATLKCVINVIISFYSAIYTKEEDIGTYTIKAVDDPRTLNKTLYMRLPGNIYSANELVSLWEKKIGKSLEKIYVSEEQVLKHIKEAPYPENFVQSIGHSIYVKGDQTNFEIEPGFGVEALKLYPEVKYTTVDQFLDQFV</sequence>
<dbReference type="PANTHER" id="PTHR43349:SF35">
    <property type="entry name" value="PHENYLCOUMARAN BENZYLIC ETHER REDUCTASE 1"/>
    <property type="match status" value="1"/>
</dbReference>
<dbReference type="InterPro" id="IPR050608">
    <property type="entry name" value="NmrA-type/Isoflavone_red_sf"/>
</dbReference>
<evidence type="ECO:0000256" key="1">
    <source>
        <dbReference type="ARBA" id="ARBA00005725"/>
    </source>
</evidence>
<dbReference type="SUPFAM" id="SSF51735">
    <property type="entry name" value="NAD(P)-binding Rossmann-fold domains"/>
    <property type="match status" value="2"/>
</dbReference>
<dbReference type="Pfam" id="PF05368">
    <property type="entry name" value="NmrA"/>
    <property type="match status" value="2"/>
</dbReference>
<keyword evidence="3" id="KW-0560">Oxidoreductase</keyword>
<feature type="domain" description="NmrA-like" evidence="4">
    <location>
        <begin position="3"/>
        <end position="305"/>
    </location>
</feature>
<protein>
    <recommendedName>
        <fullName evidence="4">NmrA-like domain-containing protein</fullName>
    </recommendedName>
</protein>
<organism evidence="5 6">
    <name type="scientific">Stephania yunnanensis</name>
    <dbReference type="NCBI Taxonomy" id="152371"/>
    <lineage>
        <taxon>Eukaryota</taxon>
        <taxon>Viridiplantae</taxon>
        <taxon>Streptophyta</taxon>
        <taxon>Embryophyta</taxon>
        <taxon>Tracheophyta</taxon>
        <taxon>Spermatophyta</taxon>
        <taxon>Magnoliopsida</taxon>
        <taxon>Ranunculales</taxon>
        <taxon>Menispermaceae</taxon>
        <taxon>Menispermoideae</taxon>
        <taxon>Cissampelideae</taxon>
        <taxon>Stephania</taxon>
    </lineage>
</organism>
<evidence type="ECO:0000313" key="6">
    <source>
        <dbReference type="Proteomes" id="UP001420932"/>
    </source>
</evidence>
<comment type="similarity">
    <text evidence="1">Belongs to the NmrA-type oxidoreductase family. Isoflavone reductase subfamily.</text>
</comment>
<keyword evidence="2" id="KW-0521">NADP</keyword>
<dbReference type="InterPro" id="IPR008030">
    <property type="entry name" value="NmrA-like"/>
</dbReference>
<dbReference type="EMBL" id="JBBNAF010000002">
    <property type="protein sequence ID" value="KAK9164179.1"/>
    <property type="molecule type" value="Genomic_DNA"/>
</dbReference>
<dbReference type="InterPro" id="IPR036291">
    <property type="entry name" value="NAD(P)-bd_dom_sf"/>
</dbReference>
<dbReference type="Gene3D" id="3.90.25.10">
    <property type="entry name" value="UDP-galactose 4-epimerase, domain 1"/>
    <property type="match status" value="2"/>
</dbReference>
<keyword evidence="6" id="KW-1185">Reference proteome</keyword>
<dbReference type="CDD" id="cd05259">
    <property type="entry name" value="PCBER_SDR_a"/>
    <property type="match status" value="2"/>
</dbReference>
<evidence type="ECO:0000256" key="3">
    <source>
        <dbReference type="ARBA" id="ARBA00023002"/>
    </source>
</evidence>
<accession>A0AAP0L7R6</accession>
<evidence type="ECO:0000256" key="2">
    <source>
        <dbReference type="ARBA" id="ARBA00022857"/>
    </source>
</evidence>
<dbReference type="GO" id="GO:0016491">
    <property type="term" value="F:oxidoreductase activity"/>
    <property type="evidence" value="ECO:0007669"/>
    <property type="project" value="UniProtKB-KW"/>
</dbReference>
<dbReference type="PANTHER" id="PTHR43349">
    <property type="entry name" value="PINORESINOL REDUCTASE-RELATED"/>
    <property type="match status" value="1"/>
</dbReference>
<dbReference type="Proteomes" id="UP001420932">
    <property type="component" value="Unassembled WGS sequence"/>
</dbReference>
<name>A0AAP0L7R6_9MAGN</name>
<feature type="domain" description="NmrA-like" evidence="4">
    <location>
        <begin position="319"/>
        <end position="626"/>
    </location>
</feature>
<proteinExistence type="inferred from homology"/>
<evidence type="ECO:0000313" key="5">
    <source>
        <dbReference type="EMBL" id="KAK9164179.1"/>
    </source>
</evidence>
<comment type="caution">
    <text evidence="5">The sequence shown here is derived from an EMBL/GenBank/DDBJ whole genome shotgun (WGS) entry which is preliminary data.</text>
</comment>
<reference evidence="5 6" key="1">
    <citation type="submission" date="2024-01" db="EMBL/GenBank/DDBJ databases">
        <title>Genome assemblies of Stephania.</title>
        <authorList>
            <person name="Yang L."/>
        </authorList>
    </citation>
    <scope>NUCLEOTIDE SEQUENCE [LARGE SCALE GENOMIC DNA]</scope>
    <source>
        <strain evidence="5">YNDBR</strain>
        <tissue evidence="5">Leaf</tissue>
    </source>
</reference>
<dbReference type="InterPro" id="IPR045312">
    <property type="entry name" value="PCBER-like"/>
</dbReference>
<dbReference type="Gene3D" id="3.40.50.720">
    <property type="entry name" value="NAD(P)-binding Rossmann-like Domain"/>
    <property type="match status" value="2"/>
</dbReference>
<dbReference type="AlphaFoldDB" id="A0AAP0L7R6"/>